<dbReference type="GO" id="GO:0046872">
    <property type="term" value="F:metal ion binding"/>
    <property type="evidence" value="ECO:0007669"/>
    <property type="project" value="UniProtKB-UniRule"/>
</dbReference>
<organism evidence="9 10">
    <name type="scientific">Rickenella mellea</name>
    <dbReference type="NCBI Taxonomy" id="50990"/>
    <lineage>
        <taxon>Eukaryota</taxon>
        <taxon>Fungi</taxon>
        <taxon>Dikarya</taxon>
        <taxon>Basidiomycota</taxon>
        <taxon>Agaricomycotina</taxon>
        <taxon>Agaricomycetes</taxon>
        <taxon>Hymenochaetales</taxon>
        <taxon>Rickenellaceae</taxon>
        <taxon>Rickenella</taxon>
    </lineage>
</organism>
<evidence type="ECO:0000256" key="4">
    <source>
        <dbReference type="ARBA" id="ARBA00023002"/>
    </source>
</evidence>
<keyword evidence="2" id="KW-0349">Heme</keyword>
<dbReference type="GO" id="GO:0034599">
    <property type="term" value="P:cellular response to oxidative stress"/>
    <property type="evidence" value="ECO:0007669"/>
    <property type="project" value="InterPro"/>
</dbReference>
<sequence length="537" mass="56072">MVLVTSALLGLLAGSAFARPAFVDELEHILVDTDGFNDAGLKRGVTPCSFYNQGLQTAGRMSSAQWMRVAFHDFATADVKAGTGGMDASIGLETNREENKGAAMNDSLTFFNPFVNKYTSMADMIALGTVMAVGACAGPLIPFKGGRVDATVPGAFGVPEPEGSLATHIARFATAGFNQQEMIQLTACGHTVGSVHQGGFPNIVQNAETPNNTNGGVHFDDTGDVFDNHVATTYLDNTTPNPLVVGFNVTTRSDLRIFSSDSNVTMKTLASSANVFSTTCVKVFTKMLNTVPRGVALTDVSPIAVKPVNLQLNVDAKGGITFNGAIRLLSSMGFPANSRRTVQIFFGDSEGVLATFNPATNTGTSLFGRGDTFYHLFSAPVDARHASSSSFVVVISENTGRYSAVQTLKFPIQSNVFFLPSSSTLTTDSTGKVVGTIAAAVSKSLKVSSVTAALDVPVAVIGTLAPHTTTFNIPLKAAGDLGNSGFTLYTSPANAAIPGVTTLHNAFLSSVDIVVSAGGKTFIDDFKKLSILNVTAA</sequence>
<evidence type="ECO:0000313" key="9">
    <source>
        <dbReference type="EMBL" id="TDL17706.1"/>
    </source>
</evidence>
<dbReference type="SUPFAM" id="SSF48113">
    <property type="entry name" value="Heme-dependent peroxidases"/>
    <property type="match status" value="1"/>
</dbReference>
<keyword evidence="1 7" id="KW-0575">Peroxidase</keyword>
<keyword evidence="4 7" id="KW-0560">Oxidoreductase</keyword>
<dbReference type="GO" id="GO:0042744">
    <property type="term" value="P:hydrogen peroxide catabolic process"/>
    <property type="evidence" value="ECO:0007669"/>
    <property type="project" value="TreeGrafter"/>
</dbReference>
<protein>
    <recommendedName>
        <fullName evidence="7">Peroxidase</fullName>
        <ecNumber evidence="7">1.11.1.-</ecNumber>
    </recommendedName>
</protein>
<dbReference type="EMBL" id="ML170217">
    <property type="protein sequence ID" value="TDL17706.1"/>
    <property type="molecule type" value="Genomic_DNA"/>
</dbReference>
<evidence type="ECO:0000256" key="2">
    <source>
        <dbReference type="ARBA" id="ARBA00022617"/>
    </source>
</evidence>
<dbReference type="PANTHER" id="PTHR31356">
    <property type="entry name" value="THYLAKOID LUMENAL 29 KDA PROTEIN, CHLOROPLASTIC-RELATED"/>
    <property type="match status" value="1"/>
</dbReference>
<keyword evidence="10" id="KW-1185">Reference proteome</keyword>
<dbReference type="PANTHER" id="PTHR31356:SF53">
    <property type="entry name" value="HEME PEROXIDASE"/>
    <property type="match status" value="1"/>
</dbReference>
<proteinExistence type="inferred from homology"/>
<dbReference type="GO" id="GO:0020037">
    <property type="term" value="F:heme binding"/>
    <property type="evidence" value="ECO:0007669"/>
    <property type="project" value="UniProtKB-UniRule"/>
</dbReference>
<feature type="domain" description="Plant heme peroxidase family profile" evidence="8">
    <location>
        <begin position="120"/>
        <end position="327"/>
    </location>
</feature>
<dbReference type="VEuPathDB" id="FungiDB:BD410DRAFT_807069"/>
<evidence type="ECO:0000256" key="3">
    <source>
        <dbReference type="ARBA" id="ARBA00022723"/>
    </source>
</evidence>
<evidence type="ECO:0000313" key="10">
    <source>
        <dbReference type="Proteomes" id="UP000294933"/>
    </source>
</evidence>
<dbReference type="STRING" id="50990.A0A4Y7PRQ3"/>
<gene>
    <name evidence="9" type="ORF">BD410DRAFT_807069</name>
</gene>
<dbReference type="OrthoDB" id="2144714at2759"/>
<dbReference type="PROSITE" id="PS50873">
    <property type="entry name" value="PEROXIDASE_4"/>
    <property type="match status" value="1"/>
</dbReference>
<evidence type="ECO:0000256" key="6">
    <source>
        <dbReference type="RuleBase" id="RU004241"/>
    </source>
</evidence>
<dbReference type="AlphaFoldDB" id="A0A4Y7PRQ3"/>
<dbReference type="EC" id="1.11.1.-" evidence="7"/>
<evidence type="ECO:0000259" key="8">
    <source>
        <dbReference type="PROSITE" id="PS50873"/>
    </source>
</evidence>
<feature type="signal peptide" evidence="7">
    <location>
        <begin position="1"/>
        <end position="18"/>
    </location>
</feature>
<dbReference type="Pfam" id="PF00141">
    <property type="entry name" value="peroxidase"/>
    <property type="match status" value="1"/>
</dbReference>
<keyword evidence="5" id="KW-0408">Iron</keyword>
<dbReference type="Gene3D" id="1.10.420.10">
    <property type="entry name" value="Peroxidase, domain 2"/>
    <property type="match status" value="1"/>
</dbReference>
<dbReference type="InterPro" id="IPR044831">
    <property type="entry name" value="Ccp1-like"/>
</dbReference>
<dbReference type="InterPro" id="IPR010255">
    <property type="entry name" value="Haem_peroxidase_sf"/>
</dbReference>
<feature type="chain" id="PRO_5021509912" description="Peroxidase" evidence="7">
    <location>
        <begin position="19"/>
        <end position="537"/>
    </location>
</feature>
<name>A0A4Y7PRQ3_9AGAM</name>
<dbReference type="Gene3D" id="1.10.520.10">
    <property type="match status" value="1"/>
</dbReference>
<evidence type="ECO:0000256" key="5">
    <source>
        <dbReference type="ARBA" id="ARBA00023004"/>
    </source>
</evidence>
<dbReference type="Proteomes" id="UP000294933">
    <property type="component" value="Unassembled WGS sequence"/>
</dbReference>
<dbReference type="PRINTS" id="PR00458">
    <property type="entry name" value="PEROXIDASE"/>
</dbReference>
<dbReference type="GO" id="GO:0004601">
    <property type="term" value="F:peroxidase activity"/>
    <property type="evidence" value="ECO:0007669"/>
    <property type="project" value="UniProtKB-KW"/>
</dbReference>
<evidence type="ECO:0000256" key="7">
    <source>
        <dbReference type="RuleBase" id="RU363051"/>
    </source>
</evidence>
<dbReference type="GO" id="GO:0000302">
    <property type="term" value="P:response to reactive oxygen species"/>
    <property type="evidence" value="ECO:0007669"/>
    <property type="project" value="TreeGrafter"/>
</dbReference>
<comment type="similarity">
    <text evidence="6">Belongs to the peroxidase family.</text>
</comment>
<dbReference type="InterPro" id="IPR002016">
    <property type="entry name" value="Haem_peroxidase"/>
</dbReference>
<reference evidence="9 10" key="1">
    <citation type="submission" date="2018-06" db="EMBL/GenBank/DDBJ databases">
        <title>A transcriptomic atlas of mushroom development highlights an independent origin of complex multicellularity.</title>
        <authorList>
            <consortium name="DOE Joint Genome Institute"/>
            <person name="Krizsan K."/>
            <person name="Almasi E."/>
            <person name="Merenyi Z."/>
            <person name="Sahu N."/>
            <person name="Viragh M."/>
            <person name="Koszo T."/>
            <person name="Mondo S."/>
            <person name="Kiss B."/>
            <person name="Balint B."/>
            <person name="Kues U."/>
            <person name="Barry K."/>
            <person name="Hegedus J.C."/>
            <person name="Henrissat B."/>
            <person name="Johnson J."/>
            <person name="Lipzen A."/>
            <person name="Ohm R."/>
            <person name="Nagy I."/>
            <person name="Pangilinan J."/>
            <person name="Yan J."/>
            <person name="Xiong Y."/>
            <person name="Grigoriev I.V."/>
            <person name="Hibbett D.S."/>
            <person name="Nagy L.G."/>
        </authorList>
    </citation>
    <scope>NUCLEOTIDE SEQUENCE [LARGE SCALE GENOMIC DNA]</scope>
    <source>
        <strain evidence="9 10">SZMC22713</strain>
    </source>
</reference>
<keyword evidence="3" id="KW-0479">Metal-binding</keyword>
<keyword evidence="7" id="KW-0732">Signal</keyword>
<accession>A0A4Y7PRQ3</accession>
<evidence type="ECO:0000256" key="1">
    <source>
        <dbReference type="ARBA" id="ARBA00022559"/>
    </source>
</evidence>